<name>A0AA39T6Q2_ARMTA</name>
<evidence type="ECO:0000313" key="4">
    <source>
        <dbReference type="Proteomes" id="UP001175211"/>
    </source>
</evidence>
<evidence type="ECO:0000313" key="3">
    <source>
        <dbReference type="EMBL" id="KAK0468341.1"/>
    </source>
</evidence>
<feature type="compositionally biased region" description="Low complexity" evidence="1">
    <location>
        <begin position="128"/>
        <end position="137"/>
    </location>
</feature>
<feature type="compositionally biased region" description="Low complexity" evidence="1">
    <location>
        <begin position="64"/>
        <end position="75"/>
    </location>
</feature>
<feature type="compositionally biased region" description="Polar residues" evidence="1">
    <location>
        <begin position="91"/>
        <end position="112"/>
    </location>
</feature>
<dbReference type="EMBL" id="JAUEPS010000002">
    <property type="protein sequence ID" value="KAK0468341.1"/>
    <property type="molecule type" value="Genomic_DNA"/>
</dbReference>
<reference evidence="3" key="1">
    <citation type="submission" date="2023-06" db="EMBL/GenBank/DDBJ databases">
        <authorList>
            <consortium name="Lawrence Berkeley National Laboratory"/>
            <person name="Ahrendt S."/>
            <person name="Sahu N."/>
            <person name="Indic B."/>
            <person name="Wong-Bajracharya J."/>
            <person name="Merenyi Z."/>
            <person name="Ke H.-M."/>
            <person name="Monk M."/>
            <person name="Kocsube S."/>
            <person name="Drula E."/>
            <person name="Lipzen A."/>
            <person name="Balint B."/>
            <person name="Henrissat B."/>
            <person name="Andreopoulos B."/>
            <person name="Martin F.M."/>
            <person name="Harder C.B."/>
            <person name="Rigling D."/>
            <person name="Ford K.L."/>
            <person name="Foster G.D."/>
            <person name="Pangilinan J."/>
            <person name="Papanicolaou A."/>
            <person name="Barry K."/>
            <person name="LaButti K."/>
            <person name="Viragh M."/>
            <person name="Koriabine M."/>
            <person name="Yan M."/>
            <person name="Riley R."/>
            <person name="Champramary S."/>
            <person name="Plett K.L."/>
            <person name="Tsai I.J."/>
            <person name="Slot J."/>
            <person name="Sipos G."/>
            <person name="Plett J."/>
            <person name="Nagy L.G."/>
            <person name="Grigoriev I.V."/>
        </authorList>
    </citation>
    <scope>NUCLEOTIDE SEQUENCE</scope>
    <source>
        <strain evidence="3">CCBAS 213</strain>
    </source>
</reference>
<feature type="region of interest" description="Disordered" evidence="1">
    <location>
        <begin position="51"/>
        <end position="187"/>
    </location>
</feature>
<keyword evidence="4" id="KW-1185">Reference proteome</keyword>
<feature type="compositionally biased region" description="Basic and acidic residues" evidence="1">
    <location>
        <begin position="51"/>
        <end position="63"/>
    </location>
</feature>
<feature type="region of interest" description="Disordered" evidence="1">
    <location>
        <begin position="14"/>
        <end position="35"/>
    </location>
</feature>
<proteinExistence type="predicted"/>
<feature type="domain" description="C2H2-type" evidence="2">
    <location>
        <begin position="296"/>
        <end position="319"/>
    </location>
</feature>
<dbReference type="PROSITE" id="PS00028">
    <property type="entry name" value="ZINC_FINGER_C2H2_1"/>
    <property type="match status" value="1"/>
</dbReference>
<dbReference type="RefSeq" id="XP_060338616.1">
    <property type="nucleotide sequence ID" value="XM_060476470.1"/>
</dbReference>
<evidence type="ECO:0000259" key="2">
    <source>
        <dbReference type="PROSITE" id="PS00028"/>
    </source>
</evidence>
<comment type="caution">
    <text evidence="3">The sequence shown here is derived from an EMBL/GenBank/DDBJ whole genome shotgun (WGS) entry which is preliminary data.</text>
</comment>
<protein>
    <recommendedName>
        <fullName evidence="2">C2H2-type domain-containing protein</fullName>
    </recommendedName>
</protein>
<dbReference type="GeneID" id="85360018"/>
<dbReference type="AlphaFoldDB" id="A0AA39T6Q2"/>
<sequence>MVIFADVLVSHHGEGADVDKRSSRSSNPTLRQFATPTGTFRWAGLGHAKDAWRQDIREYRDTDSSSGSSYTRESSPATTSQSGASPKLPISSLSHTDTPTVTTLLESLQRTSIADVPSSPKARRSESPRPSSSPVDSSHQELNGESQDSHTRQSPDSIIPPRTIQSNTDLSKPTTIPRESSSRGRVPNYDKKAWEKYAEKKTDKEYTCQWSQHFPDRSQTCIYEALRPLMKRHVETVHLKYKTHCCKYCDRLFPQASIQVTFDDDTCSVVKIGHQQKANVEVHESSRHTKSKNNVCPYEKCGLRFNDPARLHRHKVEAHGYVPKETKRRKKNGAGAGASKPADYELVQPWPTEGKSPVGE</sequence>
<dbReference type="Proteomes" id="UP001175211">
    <property type="component" value="Unassembled WGS sequence"/>
</dbReference>
<evidence type="ECO:0000256" key="1">
    <source>
        <dbReference type="SAM" id="MobiDB-lite"/>
    </source>
</evidence>
<feature type="region of interest" description="Disordered" evidence="1">
    <location>
        <begin position="315"/>
        <end position="360"/>
    </location>
</feature>
<feature type="compositionally biased region" description="Polar residues" evidence="1">
    <location>
        <begin position="24"/>
        <end position="35"/>
    </location>
</feature>
<gene>
    <name evidence="3" type="ORF">EV420DRAFT_1635591</name>
</gene>
<dbReference type="InterPro" id="IPR013087">
    <property type="entry name" value="Znf_C2H2_type"/>
</dbReference>
<organism evidence="3 4">
    <name type="scientific">Armillaria tabescens</name>
    <name type="common">Ringless honey mushroom</name>
    <name type="synonym">Agaricus tabescens</name>
    <dbReference type="NCBI Taxonomy" id="1929756"/>
    <lineage>
        <taxon>Eukaryota</taxon>
        <taxon>Fungi</taxon>
        <taxon>Dikarya</taxon>
        <taxon>Basidiomycota</taxon>
        <taxon>Agaricomycotina</taxon>
        <taxon>Agaricomycetes</taxon>
        <taxon>Agaricomycetidae</taxon>
        <taxon>Agaricales</taxon>
        <taxon>Marasmiineae</taxon>
        <taxon>Physalacriaceae</taxon>
        <taxon>Desarmillaria</taxon>
    </lineage>
</organism>
<accession>A0AA39T6Q2</accession>
<feature type="compositionally biased region" description="Polar residues" evidence="1">
    <location>
        <begin position="163"/>
        <end position="179"/>
    </location>
</feature>